<reference evidence="3" key="1">
    <citation type="journal article" date="2023" name="Plant J.">
        <title>The genome of the king protea, Protea cynaroides.</title>
        <authorList>
            <person name="Chang J."/>
            <person name="Duong T.A."/>
            <person name="Schoeman C."/>
            <person name="Ma X."/>
            <person name="Roodt D."/>
            <person name="Barker N."/>
            <person name="Li Z."/>
            <person name="Van de Peer Y."/>
            <person name="Mizrachi E."/>
        </authorList>
    </citation>
    <scope>NUCLEOTIDE SEQUENCE</scope>
    <source>
        <tissue evidence="3">Young leaves</tissue>
    </source>
</reference>
<feature type="compositionally biased region" description="Polar residues" evidence="1">
    <location>
        <begin position="119"/>
        <end position="128"/>
    </location>
</feature>
<feature type="compositionally biased region" description="Basic and acidic residues" evidence="1">
    <location>
        <begin position="150"/>
        <end position="160"/>
    </location>
</feature>
<dbReference type="PANTHER" id="PTHR33159:SF6">
    <property type="entry name" value="RPM1-INTERACTING PROTEIN 4"/>
    <property type="match status" value="1"/>
</dbReference>
<accession>A0A9Q0QR66</accession>
<feature type="compositionally biased region" description="Basic and acidic residues" evidence="1">
    <location>
        <begin position="107"/>
        <end position="116"/>
    </location>
</feature>
<comment type="caution">
    <text evidence="3">The sequence shown here is derived from an EMBL/GenBank/DDBJ whole genome shotgun (WGS) entry which is preliminary data.</text>
</comment>
<dbReference type="InterPro" id="IPR040387">
    <property type="entry name" value="RIN4/NOI4"/>
</dbReference>
<dbReference type="InterPro" id="IPR008700">
    <property type="entry name" value="TypeIII_avirulence_cleave"/>
</dbReference>
<feature type="domain" description="RIN4 pathogenic type III effector avirulence factor Avr cleavage site" evidence="2">
    <location>
        <begin position="183"/>
        <end position="217"/>
    </location>
</feature>
<evidence type="ECO:0000256" key="1">
    <source>
        <dbReference type="SAM" id="MobiDB-lite"/>
    </source>
</evidence>
<feature type="region of interest" description="Disordered" evidence="1">
    <location>
        <begin position="32"/>
        <end position="239"/>
    </location>
</feature>
<feature type="compositionally biased region" description="Low complexity" evidence="1">
    <location>
        <begin position="139"/>
        <end position="149"/>
    </location>
</feature>
<dbReference type="AlphaFoldDB" id="A0A9Q0QR66"/>
<feature type="compositionally biased region" description="Basic and acidic residues" evidence="1">
    <location>
        <begin position="75"/>
        <end position="89"/>
    </location>
</feature>
<evidence type="ECO:0000259" key="2">
    <source>
        <dbReference type="Pfam" id="PF05627"/>
    </source>
</evidence>
<dbReference type="EMBL" id="JAMYWD010000006">
    <property type="protein sequence ID" value="KAJ4968892.1"/>
    <property type="molecule type" value="Genomic_DNA"/>
</dbReference>
<protein>
    <recommendedName>
        <fullName evidence="2">RIN4 pathogenic type III effector avirulence factor Avr cleavage site domain-containing protein</fullName>
    </recommendedName>
</protein>
<feature type="domain" description="RIN4 pathogenic type III effector avirulence factor Avr cleavage site" evidence="2">
    <location>
        <begin position="3"/>
        <end position="29"/>
    </location>
</feature>
<dbReference type="Pfam" id="PF05627">
    <property type="entry name" value="AvrRpt-cleavage"/>
    <property type="match status" value="2"/>
</dbReference>
<evidence type="ECO:0000313" key="3">
    <source>
        <dbReference type="EMBL" id="KAJ4968892.1"/>
    </source>
</evidence>
<proteinExistence type="predicted"/>
<keyword evidence="4" id="KW-1185">Reference proteome</keyword>
<dbReference type="PANTHER" id="PTHR33159">
    <property type="entry name" value="RPM1-INTERACTING PROTEIN 4 (RIN4) FAMILY PROTEIN"/>
    <property type="match status" value="1"/>
</dbReference>
<dbReference type="OrthoDB" id="1109067at2759"/>
<sequence length="254" mass="27675">MAQRSSVPKFGNWESEENIPYTVYFDKAMKGRAGGKMINPNDPQDSDDPVQDPALRTGPEPEAAVIPGAVRSRHERQSSKEDGNPRRSTDSPARYDNVVGRTATDSQHQRYGDSRKTGRQSGASSIEQSPIHPHQARLSSKGSGVSSPSVERKGSSEHNHGLAPSTPGRSRLKPATRADETLEKGAAVPKFGDWDENNPSSADGYTHIFNQVREERQGGSAKVPVMPTESSHNGYAKNKNDDSTGACCFAWFRK</sequence>
<gene>
    <name evidence="3" type="ORF">NE237_015593</name>
</gene>
<name>A0A9Q0QR66_9MAGN</name>
<dbReference type="Proteomes" id="UP001141806">
    <property type="component" value="Unassembled WGS sequence"/>
</dbReference>
<organism evidence="3 4">
    <name type="scientific">Protea cynaroides</name>
    <dbReference type="NCBI Taxonomy" id="273540"/>
    <lineage>
        <taxon>Eukaryota</taxon>
        <taxon>Viridiplantae</taxon>
        <taxon>Streptophyta</taxon>
        <taxon>Embryophyta</taxon>
        <taxon>Tracheophyta</taxon>
        <taxon>Spermatophyta</taxon>
        <taxon>Magnoliopsida</taxon>
        <taxon>Proteales</taxon>
        <taxon>Proteaceae</taxon>
        <taxon>Protea</taxon>
    </lineage>
</organism>
<dbReference type="GO" id="GO:0005886">
    <property type="term" value="C:plasma membrane"/>
    <property type="evidence" value="ECO:0007669"/>
    <property type="project" value="TreeGrafter"/>
</dbReference>
<evidence type="ECO:0000313" key="4">
    <source>
        <dbReference type="Proteomes" id="UP001141806"/>
    </source>
</evidence>